<sequence>MKTVVLLALVGLASCGTALIGGGQAKDFNIEYSYLDDQGREVEVEIKSPKLELDHSRPESDLLLRQASSIPDATSVRRVEVNTFTPEKAKPRFVQVTRKAEPIHTKFATVEVQPIHRPEVETRFVQLQAQPLPRVQTETRFVPIAPVTPHWPAPISHIVHVKPTVQEHESDAIQLIGADDSPKPEIRFVQVATASPEIRRSEEKTRFASFEVPKREVETQFVIARSPRRETETHFFQFEGPKHEVENQFAPKPEVLTRFIQQGKFTPLLRPMTSTRLVKDEHPVLVQAPRGLVFQDPQAVAPPTTHIQFAPPAAPFRFSSLGFNDHHGSSDDNSAEK</sequence>
<protein>
    <submittedName>
        <fullName evidence="2">Uncharacterized protein</fullName>
    </submittedName>
</protein>
<dbReference type="Proteomes" id="UP001381693">
    <property type="component" value="Unassembled WGS sequence"/>
</dbReference>
<evidence type="ECO:0000313" key="2">
    <source>
        <dbReference type="EMBL" id="KAK7074790.1"/>
    </source>
</evidence>
<feature type="signal peptide" evidence="1">
    <location>
        <begin position="1"/>
        <end position="25"/>
    </location>
</feature>
<comment type="caution">
    <text evidence="2">The sequence shown here is derived from an EMBL/GenBank/DDBJ whole genome shotgun (WGS) entry which is preliminary data.</text>
</comment>
<dbReference type="AlphaFoldDB" id="A0AAN8WYS0"/>
<dbReference type="PROSITE" id="PS51257">
    <property type="entry name" value="PROKAR_LIPOPROTEIN"/>
    <property type="match status" value="1"/>
</dbReference>
<evidence type="ECO:0000313" key="3">
    <source>
        <dbReference type="Proteomes" id="UP001381693"/>
    </source>
</evidence>
<keyword evidence="3" id="KW-1185">Reference proteome</keyword>
<feature type="chain" id="PRO_5043053298" evidence="1">
    <location>
        <begin position="26"/>
        <end position="337"/>
    </location>
</feature>
<name>A0AAN8WYS0_HALRR</name>
<dbReference type="EMBL" id="JAXCGZ010011456">
    <property type="protein sequence ID" value="KAK7074790.1"/>
    <property type="molecule type" value="Genomic_DNA"/>
</dbReference>
<evidence type="ECO:0000256" key="1">
    <source>
        <dbReference type="SAM" id="SignalP"/>
    </source>
</evidence>
<organism evidence="2 3">
    <name type="scientific">Halocaridina rubra</name>
    <name type="common">Hawaiian red shrimp</name>
    <dbReference type="NCBI Taxonomy" id="373956"/>
    <lineage>
        <taxon>Eukaryota</taxon>
        <taxon>Metazoa</taxon>
        <taxon>Ecdysozoa</taxon>
        <taxon>Arthropoda</taxon>
        <taxon>Crustacea</taxon>
        <taxon>Multicrustacea</taxon>
        <taxon>Malacostraca</taxon>
        <taxon>Eumalacostraca</taxon>
        <taxon>Eucarida</taxon>
        <taxon>Decapoda</taxon>
        <taxon>Pleocyemata</taxon>
        <taxon>Caridea</taxon>
        <taxon>Atyoidea</taxon>
        <taxon>Atyidae</taxon>
        <taxon>Halocaridina</taxon>
    </lineage>
</organism>
<gene>
    <name evidence="2" type="ORF">SK128_019079</name>
</gene>
<proteinExistence type="predicted"/>
<reference evidence="2 3" key="1">
    <citation type="submission" date="2023-11" db="EMBL/GenBank/DDBJ databases">
        <title>Halocaridina rubra genome assembly.</title>
        <authorList>
            <person name="Smith C."/>
        </authorList>
    </citation>
    <scope>NUCLEOTIDE SEQUENCE [LARGE SCALE GENOMIC DNA]</scope>
    <source>
        <strain evidence="2">EP-1</strain>
        <tissue evidence="2">Whole</tissue>
    </source>
</reference>
<keyword evidence="1" id="KW-0732">Signal</keyword>
<accession>A0AAN8WYS0</accession>